<proteinExistence type="predicted"/>
<accession>A0A0H5QR60</accession>
<evidence type="ECO:0000313" key="1">
    <source>
        <dbReference type="EMBL" id="CRZ04565.1"/>
    </source>
</evidence>
<reference evidence="1" key="1">
    <citation type="submission" date="2015-04" db="EMBL/GenBank/DDBJ databases">
        <title>The genome sequence of the plant pathogenic Rhizarian Plasmodiophora brassicae reveals insights in its biotrophic life cycle and the origin of chitin synthesis.</title>
        <authorList>
            <person name="Schwelm A."/>
            <person name="Fogelqvist J."/>
            <person name="Knaust A."/>
            <person name="Julke S."/>
            <person name="Lilja T."/>
            <person name="Dhandapani V."/>
            <person name="Bonilla-Rosso G."/>
            <person name="Karlsson M."/>
            <person name="Shevchenko A."/>
            <person name="Choi S.R."/>
            <person name="Kim H.G."/>
            <person name="Park J.Y."/>
            <person name="Lim Y.P."/>
            <person name="Ludwig-Muller J."/>
            <person name="Dixelius C."/>
        </authorList>
    </citation>
    <scope>NUCLEOTIDE SEQUENCE</scope>
    <source>
        <tissue evidence="1">Potato root galls</tissue>
    </source>
</reference>
<protein>
    <submittedName>
        <fullName evidence="1">Uncharacterized protein</fullName>
    </submittedName>
</protein>
<organism evidence="1">
    <name type="scientific">Spongospora subterranea</name>
    <dbReference type="NCBI Taxonomy" id="70186"/>
    <lineage>
        <taxon>Eukaryota</taxon>
        <taxon>Sar</taxon>
        <taxon>Rhizaria</taxon>
        <taxon>Endomyxa</taxon>
        <taxon>Phytomyxea</taxon>
        <taxon>Plasmodiophorida</taxon>
        <taxon>Plasmodiophoridae</taxon>
        <taxon>Spongospora</taxon>
    </lineage>
</organism>
<dbReference type="AlphaFoldDB" id="A0A0H5QR60"/>
<name>A0A0H5QR60_9EUKA</name>
<dbReference type="EMBL" id="HACM01004123">
    <property type="protein sequence ID" value="CRZ04565.1"/>
    <property type="molecule type" value="Transcribed_RNA"/>
</dbReference>
<sequence>MDGNITAIECVNRLRSIAELMFLEDPAVQHPLTVQGSILSIKLDQARSLMAQLNQILTNKSTVSRLSSEKFKFSHQLQSLNQTIDESVKLLTNQREIDNARREGYGQLYETIQAIQRICQEVGGLSCDTEITQQKRRIADLSNPLSDSSRNCTIIIGSEGESACFALEIALSMMSKSPQFVVDSIGTTFQFGEVEWASESVDNDIRHLLENMKFDEFKEKLSRVIRMESVINTNPDTDLHNIRDRARQVFEQMVPGGTIDLFEGPCATYMTVPYDLVNPAHSSPEYKIVLVSASVGQESKPSHYYLELIPPISMSWTTAAASYGCPNTSEPKPDPCSFAQLLVQHNTSPVPEDSARLSKTFSFSALNSTFSCMVSPDVLYERGVLVSNLCLQGDLTDSLTGVIPFLQQQAMFNTLFESCCHNNADDDMRQPASPEIHLKILSASSSEYSLTMLARKAGEPEIQFTVTIGRGSAISVEFSQVLNVCTTELASLMLSRCLSIPILVYYIYNRSGVKSDFIT</sequence>